<dbReference type="PANTHER" id="PTHR30273:SF2">
    <property type="entry name" value="PROTEIN FECR"/>
    <property type="match status" value="1"/>
</dbReference>
<dbReference type="RefSeq" id="WP_169660128.1">
    <property type="nucleotide sequence ID" value="NZ_JABANE010000122.1"/>
</dbReference>
<dbReference type="Proteomes" id="UP000576082">
    <property type="component" value="Unassembled WGS sequence"/>
</dbReference>
<dbReference type="Pfam" id="PF04773">
    <property type="entry name" value="FecR"/>
    <property type="match status" value="1"/>
</dbReference>
<protein>
    <submittedName>
        <fullName evidence="4">DUF4974 domain-containing protein</fullName>
    </submittedName>
</protein>
<evidence type="ECO:0000259" key="2">
    <source>
        <dbReference type="Pfam" id="PF04773"/>
    </source>
</evidence>
<keyword evidence="1" id="KW-0812">Transmembrane</keyword>
<evidence type="ECO:0000313" key="5">
    <source>
        <dbReference type="Proteomes" id="UP000576082"/>
    </source>
</evidence>
<feature type="transmembrane region" description="Helical" evidence="1">
    <location>
        <begin position="171"/>
        <end position="189"/>
    </location>
</feature>
<comment type="caution">
    <text evidence="4">The sequence shown here is derived from an EMBL/GenBank/DDBJ whole genome shotgun (WGS) entry which is preliminary data.</text>
</comment>
<dbReference type="InterPro" id="IPR032508">
    <property type="entry name" value="FecR_C"/>
</dbReference>
<dbReference type="Gene3D" id="3.55.50.30">
    <property type="match status" value="1"/>
</dbReference>
<sequence length="399" mass="44476">MDKEINIDWTLIAESLGGDQMAVTKAKQLAETDETFKSVLSEVTEIWIQSTTIGQEKKRIFNTSQLDAKVNEIWDKILEVESEETKIATTLENQSNEVSEEVLDIWSTAGSLGKKQRKEVSSEDMDAAMAKMLLRMNVSEEEKKEAPTFKVENNLSAKKSNTSKWSFPNSMAAAVAILLTLGLSMFYYLDSDKVQMLQEETGNTTALVLLPDGTKVWLNKESSIRYPETFGDNDRVVSLEGDAFFEVKRDEQHAFNIITSEATTTVLGTSFHLTQNQVEVVTGKVRFESKESGEYVVLVKNETGTVADGTVDKKVYKQDLNAAALMQSELSFNGADLSDAVKAIGKAYNTSIVIENKQLEKRKFTGIFRNKTLETVMEQVSEVVGCDFEKLEDGTVVLK</sequence>
<dbReference type="EMBL" id="JABANE010000122">
    <property type="protein sequence ID" value="NME71927.1"/>
    <property type="molecule type" value="Genomic_DNA"/>
</dbReference>
<dbReference type="PANTHER" id="PTHR30273">
    <property type="entry name" value="PERIPLASMIC SIGNAL SENSOR AND SIGMA FACTOR ACTIVATOR FECR-RELATED"/>
    <property type="match status" value="1"/>
</dbReference>
<gene>
    <name evidence="4" type="ORF">HHU12_28440</name>
</gene>
<accession>A0A7X9S008</accession>
<proteinExistence type="predicted"/>
<evidence type="ECO:0000256" key="1">
    <source>
        <dbReference type="SAM" id="Phobius"/>
    </source>
</evidence>
<feature type="domain" description="FecR protein" evidence="2">
    <location>
        <begin position="201"/>
        <end position="286"/>
    </location>
</feature>
<dbReference type="AlphaFoldDB" id="A0A7X9S008"/>
<dbReference type="Pfam" id="PF16344">
    <property type="entry name" value="FecR_C"/>
    <property type="match status" value="1"/>
</dbReference>
<keyword evidence="1" id="KW-1133">Transmembrane helix</keyword>
<dbReference type="Gene3D" id="2.60.120.1440">
    <property type="match status" value="1"/>
</dbReference>
<dbReference type="InterPro" id="IPR012373">
    <property type="entry name" value="Ferrdict_sens_TM"/>
</dbReference>
<name>A0A7X9S008_9BACT</name>
<keyword evidence="5" id="KW-1185">Reference proteome</keyword>
<evidence type="ECO:0000259" key="3">
    <source>
        <dbReference type="Pfam" id="PF16344"/>
    </source>
</evidence>
<dbReference type="GO" id="GO:0016989">
    <property type="term" value="F:sigma factor antagonist activity"/>
    <property type="evidence" value="ECO:0007669"/>
    <property type="project" value="TreeGrafter"/>
</dbReference>
<organism evidence="4 5">
    <name type="scientific">Flammeovirga aprica JL-4</name>
    <dbReference type="NCBI Taxonomy" id="694437"/>
    <lineage>
        <taxon>Bacteria</taxon>
        <taxon>Pseudomonadati</taxon>
        <taxon>Bacteroidota</taxon>
        <taxon>Cytophagia</taxon>
        <taxon>Cytophagales</taxon>
        <taxon>Flammeovirgaceae</taxon>
        <taxon>Flammeovirga</taxon>
    </lineage>
</organism>
<keyword evidence="1" id="KW-0472">Membrane</keyword>
<dbReference type="InterPro" id="IPR006860">
    <property type="entry name" value="FecR"/>
</dbReference>
<evidence type="ECO:0000313" key="4">
    <source>
        <dbReference type="EMBL" id="NME71927.1"/>
    </source>
</evidence>
<feature type="domain" description="Protein FecR C-terminal" evidence="3">
    <location>
        <begin position="330"/>
        <end position="397"/>
    </location>
</feature>
<reference evidence="4 5" key="1">
    <citation type="submission" date="2020-04" db="EMBL/GenBank/DDBJ databases">
        <title>Flammeovirga sp. SR4, a novel species isolated from seawater.</title>
        <authorList>
            <person name="Wang X."/>
        </authorList>
    </citation>
    <scope>NUCLEOTIDE SEQUENCE [LARGE SCALE GENOMIC DNA]</scope>
    <source>
        <strain evidence="4 5">ATCC 23126</strain>
    </source>
</reference>